<gene>
    <name evidence="2" type="ORF">XENORESO_010965</name>
</gene>
<protein>
    <submittedName>
        <fullName evidence="2">Uncharacterized protein</fullName>
    </submittedName>
</protein>
<reference evidence="2 3" key="1">
    <citation type="submission" date="2021-06" db="EMBL/GenBank/DDBJ databases">
        <authorList>
            <person name="Palmer J.M."/>
        </authorList>
    </citation>
    <scope>NUCLEOTIDE SEQUENCE [LARGE SCALE GENOMIC DNA]</scope>
    <source>
        <strain evidence="2 3">XR_2019</strain>
        <tissue evidence="2">Muscle</tissue>
    </source>
</reference>
<keyword evidence="3" id="KW-1185">Reference proteome</keyword>
<evidence type="ECO:0000313" key="3">
    <source>
        <dbReference type="Proteomes" id="UP001444071"/>
    </source>
</evidence>
<organism evidence="2 3">
    <name type="scientific">Xenotaenia resolanae</name>
    <dbReference type="NCBI Taxonomy" id="208358"/>
    <lineage>
        <taxon>Eukaryota</taxon>
        <taxon>Metazoa</taxon>
        <taxon>Chordata</taxon>
        <taxon>Craniata</taxon>
        <taxon>Vertebrata</taxon>
        <taxon>Euteleostomi</taxon>
        <taxon>Actinopterygii</taxon>
        <taxon>Neopterygii</taxon>
        <taxon>Teleostei</taxon>
        <taxon>Neoteleostei</taxon>
        <taxon>Acanthomorphata</taxon>
        <taxon>Ovalentaria</taxon>
        <taxon>Atherinomorphae</taxon>
        <taxon>Cyprinodontiformes</taxon>
        <taxon>Goodeidae</taxon>
        <taxon>Xenotaenia</taxon>
    </lineage>
</organism>
<feature type="region of interest" description="Disordered" evidence="1">
    <location>
        <begin position="1"/>
        <end position="44"/>
    </location>
</feature>
<dbReference type="Proteomes" id="UP001444071">
    <property type="component" value="Unassembled WGS sequence"/>
</dbReference>
<comment type="caution">
    <text evidence="2">The sequence shown here is derived from an EMBL/GenBank/DDBJ whole genome shotgun (WGS) entry which is preliminary data.</text>
</comment>
<accession>A0ABV0WQY7</accession>
<feature type="compositionally biased region" description="Basic and acidic residues" evidence="1">
    <location>
        <begin position="7"/>
        <end position="21"/>
    </location>
</feature>
<dbReference type="EMBL" id="JAHRIM010063441">
    <property type="protein sequence ID" value="MEQ2271905.1"/>
    <property type="molecule type" value="Genomic_DNA"/>
</dbReference>
<sequence>MGLSYHHTWEDSKRGRKHESTVRANSGVWGSHEAKTEPFSKKHSRWVGHETAGEYIEKPLMSTVRHGRSVGLPKTLGIVIEQGCQTPSPGVLQHLDVSLVQHTWRENPGLTDSF</sequence>
<evidence type="ECO:0000256" key="1">
    <source>
        <dbReference type="SAM" id="MobiDB-lite"/>
    </source>
</evidence>
<proteinExistence type="predicted"/>
<name>A0ABV0WQY7_9TELE</name>
<evidence type="ECO:0000313" key="2">
    <source>
        <dbReference type="EMBL" id="MEQ2271905.1"/>
    </source>
</evidence>